<dbReference type="AlphaFoldDB" id="B6G107"/>
<reference evidence="2 3" key="1">
    <citation type="submission" date="2008-09" db="EMBL/GenBank/DDBJ databases">
        <authorList>
            <person name="Fulton L."/>
            <person name="Clifton S."/>
            <person name="Fulton B."/>
            <person name="Xu J."/>
            <person name="Minx P."/>
            <person name="Pepin K.H."/>
            <person name="Johnson M."/>
            <person name="Thiruvilangam P."/>
            <person name="Bhonagiri V."/>
            <person name="Nash W.E."/>
            <person name="Mardis E.R."/>
            <person name="Wilson R.K."/>
        </authorList>
    </citation>
    <scope>NUCLEOTIDE SEQUENCE [LARGE SCALE GENOMIC DNA]</scope>
    <source>
        <strain evidence="2 3">DSM 13275</strain>
    </source>
</reference>
<proteinExistence type="predicted"/>
<gene>
    <name evidence="2" type="ORF">CLOHIR_01813</name>
</gene>
<feature type="transmembrane region" description="Helical" evidence="1">
    <location>
        <begin position="25"/>
        <end position="45"/>
    </location>
</feature>
<evidence type="ECO:0000256" key="1">
    <source>
        <dbReference type="SAM" id="Phobius"/>
    </source>
</evidence>
<organism evidence="2 3">
    <name type="scientific">Peptacetobacter hiranonis (strain DSM 13275 / JCM 10541 / KCTC 15199 / TO-931)</name>
    <name type="common">Clostridium hiranonis</name>
    <dbReference type="NCBI Taxonomy" id="500633"/>
    <lineage>
        <taxon>Bacteria</taxon>
        <taxon>Bacillati</taxon>
        <taxon>Bacillota</taxon>
        <taxon>Clostridia</taxon>
        <taxon>Peptostreptococcales</taxon>
        <taxon>Peptostreptococcaceae</taxon>
        <taxon>Peptacetobacter</taxon>
    </lineage>
</organism>
<comment type="caution">
    <text evidence="2">The sequence shown here is derived from an EMBL/GenBank/DDBJ whole genome shotgun (WGS) entry which is preliminary data.</text>
</comment>
<evidence type="ECO:0008006" key="4">
    <source>
        <dbReference type="Google" id="ProtNLM"/>
    </source>
</evidence>
<keyword evidence="1" id="KW-1133">Transmembrane helix</keyword>
<accession>B6G107</accession>
<dbReference type="EMBL" id="ABWP01000070">
    <property type="protein sequence ID" value="EEA84582.1"/>
    <property type="molecule type" value="Genomic_DNA"/>
</dbReference>
<dbReference type="OrthoDB" id="9953242at2"/>
<feature type="transmembrane region" description="Helical" evidence="1">
    <location>
        <begin position="51"/>
        <end position="71"/>
    </location>
</feature>
<keyword evidence="1" id="KW-0812">Transmembrane</keyword>
<reference evidence="2 3" key="2">
    <citation type="submission" date="2008-10" db="EMBL/GenBank/DDBJ databases">
        <title>Draft genome sequence of Clostridium hiranonis (DSM 13275).</title>
        <authorList>
            <person name="Sudarsanam P."/>
            <person name="Ley R."/>
            <person name="Guruge J."/>
            <person name="Turnbaugh P.J."/>
            <person name="Mahowald M."/>
            <person name="Liep D."/>
            <person name="Gordon J."/>
        </authorList>
    </citation>
    <scope>NUCLEOTIDE SEQUENCE [LARGE SCALE GENOMIC DNA]</scope>
    <source>
        <strain evidence="2 3">DSM 13275</strain>
    </source>
</reference>
<sequence length="169" mass="19361">MTIRTRNEISEKDMIEVMKFGIPKYYSIMSLFFGVFGIAMGFYGINKGKTFAAVASILLAIGILIWRFYYLPVKMGKRQYRAKLQAQGGKEMVQNVNFFNNHAEMITSGSKMIKLKYADMHMMRETKDKLVIILGNDVVMIIKKDGFKEGTVQDLKDLLIPIINNNEVK</sequence>
<dbReference type="STRING" id="500633.CLOHIR_01813"/>
<dbReference type="Proteomes" id="UP000003178">
    <property type="component" value="Unassembled WGS sequence"/>
</dbReference>
<evidence type="ECO:0000313" key="3">
    <source>
        <dbReference type="Proteomes" id="UP000003178"/>
    </source>
</evidence>
<evidence type="ECO:0000313" key="2">
    <source>
        <dbReference type="EMBL" id="EEA84582.1"/>
    </source>
</evidence>
<keyword evidence="1" id="KW-0472">Membrane</keyword>
<dbReference type="RefSeq" id="WP_006440675.1">
    <property type="nucleotide sequence ID" value="NZ_DS995358.1"/>
</dbReference>
<dbReference type="HOGENOM" id="CLU_1575750_0_0_9"/>
<protein>
    <recommendedName>
        <fullName evidence="4">YcxB-like protein domain-containing protein</fullName>
    </recommendedName>
</protein>
<name>B6G107_PEPHT</name>
<keyword evidence="3" id="KW-1185">Reference proteome</keyword>